<dbReference type="EMBL" id="CP017248">
    <property type="protein sequence ID" value="AOR31082.1"/>
    <property type="molecule type" value="Genomic_DNA"/>
</dbReference>
<evidence type="ECO:0000313" key="2">
    <source>
        <dbReference type="EMBL" id="AOR31082.1"/>
    </source>
</evidence>
<feature type="compositionally biased region" description="Low complexity" evidence="1">
    <location>
        <begin position="243"/>
        <end position="262"/>
    </location>
</feature>
<reference evidence="3" key="1">
    <citation type="submission" date="2016-09" db="EMBL/GenBank/DDBJ databases">
        <title>Streptomyces puniciscabiei strain:TW1S1 Genome sequencing and assembly.</title>
        <authorList>
            <person name="Kim M.-K."/>
            <person name="Kim S.B."/>
        </authorList>
    </citation>
    <scope>NUCLEOTIDE SEQUENCE [LARGE SCALE GENOMIC DNA]</scope>
    <source>
        <strain evidence="3">TW1S1</strain>
    </source>
</reference>
<organism evidence="2 3">
    <name type="scientific">Streptomyces fodineus</name>
    <dbReference type="NCBI Taxonomy" id="1904616"/>
    <lineage>
        <taxon>Bacteria</taxon>
        <taxon>Bacillati</taxon>
        <taxon>Actinomycetota</taxon>
        <taxon>Actinomycetes</taxon>
        <taxon>Kitasatosporales</taxon>
        <taxon>Streptomycetaceae</taxon>
        <taxon>Streptomyces</taxon>
    </lineage>
</organism>
<feature type="region of interest" description="Disordered" evidence="1">
    <location>
        <begin position="487"/>
        <end position="507"/>
    </location>
</feature>
<dbReference type="Proteomes" id="UP000094960">
    <property type="component" value="Chromosome"/>
</dbReference>
<gene>
    <name evidence="2" type="ORF">BFF78_08535</name>
</gene>
<dbReference type="KEGG" id="spun:BFF78_08535"/>
<dbReference type="RefSeq" id="WP_069777730.1">
    <property type="nucleotide sequence ID" value="NZ_CP017248.1"/>
</dbReference>
<keyword evidence="3" id="KW-1185">Reference proteome</keyword>
<protein>
    <submittedName>
        <fullName evidence="2">Uncharacterized protein</fullName>
    </submittedName>
</protein>
<feature type="region of interest" description="Disordered" evidence="1">
    <location>
        <begin position="230"/>
        <end position="270"/>
    </location>
</feature>
<sequence length="507" mass="53194">MTAPPAPAAGSTVTVYDATVTARQPLALGTRPAGTAPTRTHRHIPGSVLRGALAALWIAAHGTPDRLQNADPALYAQFIELFEGGVRYEPLYAPGWQIVPMSVLRCKYPRNQTCASWVEDEAFPAADDGLCPHCKAPGMRSKGVVEPVHTAASPSESTRDLVSQAVRLQLDDATGTAEDGLLFTREALRPRMRDGRARTFTGRIVVPASLSAGALAWLTRPARHRLHLGGRRSTGGGADLHLTPATPAMSTAAGGAGAAPRSSTDDPGAGAGKCLALRLTSPALLTDPCGLPMTAPDTGELGNLLGVPVTLVRSWMRHEHIGGWHAAANLPKPVELAASAGSTYLIEPARPPEPGRVAALADRGLGLRRAEGFGSLTVAATAWRPTAPPRLTAAAPAGYSDADRVEAAAQILTQTGHGAWFLNELRAYITARAQGAERHTSLLDRPHLAGLTPGQRRTVEAILMRPDHELPLLDAILIRLEARIRSGRSAGPEDDGAGSTAPTGDDR</sequence>
<accession>A0A1D7Y674</accession>
<evidence type="ECO:0000313" key="3">
    <source>
        <dbReference type="Proteomes" id="UP000094960"/>
    </source>
</evidence>
<evidence type="ECO:0000256" key="1">
    <source>
        <dbReference type="SAM" id="MobiDB-lite"/>
    </source>
</evidence>
<name>A0A1D7Y674_9ACTN</name>
<proteinExistence type="predicted"/>
<dbReference type="AlphaFoldDB" id="A0A1D7Y674"/>
<dbReference type="Gene3D" id="2.60.40.4350">
    <property type="match status" value="1"/>
</dbReference>